<dbReference type="OrthoDB" id="3891133at2"/>
<dbReference type="RefSeq" id="WP_131171918.1">
    <property type="nucleotide sequence ID" value="NZ_FXTL01000006.1"/>
</dbReference>
<evidence type="ECO:0008006" key="3">
    <source>
        <dbReference type="Google" id="ProtNLM"/>
    </source>
</evidence>
<dbReference type="AlphaFoldDB" id="A0A4Q9KM98"/>
<gene>
    <name evidence="1" type="ORF">ET996_07395</name>
</gene>
<accession>A0A4Q9KM98</accession>
<protein>
    <recommendedName>
        <fullName evidence="3">NACHT domain-containing protein</fullName>
    </recommendedName>
</protein>
<evidence type="ECO:0000313" key="2">
    <source>
        <dbReference type="Proteomes" id="UP000291933"/>
    </source>
</evidence>
<comment type="caution">
    <text evidence="1">The sequence shown here is derived from an EMBL/GenBank/DDBJ whole genome shotgun (WGS) entry which is preliminary data.</text>
</comment>
<dbReference type="EMBL" id="SDMR01000007">
    <property type="protein sequence ID" value="TBT95080.1"/>
    <property type="molecule type" value="Genomic_DNA"/>
</dbReference>
<organism evidence="1 2">
    <name type="scientific">Propioniciclava tarda</name>
    <dbReference type="NCBI Taxonomy" id="433330"/>
    <lineage>
        <taxon>Bacteria</taxon>
        <taxon>Bacillati</taxon>
        <taxon>Actinomycetota</taxon>
        <taxon>Actinomycetes</taxon>
        <taxon>Propionibacteriales</taxon>
        <taxon>Propionibacteriaceae</taxon>
        <taxon>Propioniciclava</taxon>
    </lineage>
</organism>
<sequence length="769" mass="85463">MRPEEVLLDLAAFADDEDEVALGPDGHFMILRQGRELSGQILEEGDDIFVQVGEDLLTYRQFLTVNLGRLDVLANRLLARAPGVPHFVEGPARLLRPASDVEYATSAMHALDNELKQGSPFITRIVFVTADAGLGKTALLRELQARTASKFLAGQSRYLLWHLDLQGRQLLRLNEALMGDLGDLRMFGLWMPGLVRLMRSRALVVAIDGFDELSAEQGSNTSLGALASITAQLDGKGTIVAAARRTFFDADDYLRRAKMVQRSTTSPCEFVEMGLIPWGRRESVDLLDKYALETGGSTRFDSPVGEPEDPVGLYERILEALGGVEDHPVLTRPFLLSRTAKAVVELGLSVDEFLRPGQDQFESIAALVDAFIQREVGEKWKDRVSGEPFLTVEQHSELLANVAEEMYQSATDRLPVPVIDTIASMLFDTWGIPQDSRQQVINMVRMHVLLIRPPESTEDMRSFDHPEFRDYFIAVALAGRLLEVALGHDRSGLARFLAVSQLSDSTARYVVGMLMLDEAKTIELLKALQSIVVTELRPTYLQLNVGTLLPFVLSMRHTATWTFDAPAISSSISWEGSNLAHTILHRVAFVNVSLDNVTWDDVQLRDCQLGDLQIGSHSQFSRVTLHGCSVDSVRVGGQDSMREFSPDRIRAALESVGIFRVEDSEPRLTDFEDHLESVSAARALFSMFKRSTVVRETQIKLKLKGSSDSLIGEIVEAAVANSIIESRTWRGAGQDRIWQITARLDDVLRAESGAGLPNLVKFWKDIRHI</sequence>
<keyword evidence="2" id="KW-1185">Reference proteome</keyword>
<evidence type="ECO:0000313" key="1">
    <source>
        <dbReference type="EMBL" id="TBT95080.1"/>
    </source>
</evidence>
<name>A0A4Q9KM98_PROTD</name>
<reference evidence="1 2" key="1">
    <citation type="submission" date="2019-01" db="EMBL/GenBank/DDBJ databases">
        <title>Lactibacter flavus gen. nov., sp. nov., a novel bacterium of the family Propionibacteriaceae isolated from raw milk and dairy products.</title>
        <authorList>
            <person name="Huptas C."/>
            <person name="Wenning M."/>
            <person name="Breitenwieser F."/>
            <person name="Doll E."/>
            <person name="Von Neubeck M."/>
            <person name="Busse H.-J."/>
            <person name="Scherer S."/>
        </authorList>
    </citation>
    <scope>NUCLEOTIDE SEQUENCE [LARGE SCALE GENOMIC DNA]</scope>
    <source>
        <strain evidence="1 2">DSM 22130</strain>
    </source>
</reference>
<dbReference type="Proteomes" id="UP000291933">
    <property type="component" value="Unassembled WGS sequence"/>
</dbReference>
<dbReference type="Gene3D" id="2.160.20.80">
    <property type="entry name" value="E3 ubiquitin-protein ligase SopA"/>
    <property type="match status" value="1"/>
</dbReference>
<dbReference type="SUPFAM" id="SSF141571">
    <property type="entry name" value="Pentapeptide repeat-like"/>
    <property type="match status" value="1"/>
</dbReference>
<proteinExistence type="predicted"/>